<gene>
    <name evidence="1" type="ORF">VNO77_20797</name>
</gene>
<evidence type="ECO:0000313" key="1">
    <source>
        <dbReference type="EMBL" id="KAK7340103.1"/>
    </source>
</evidence>
<organism evidence="1 2">
    <name type="scientific">Canavalia gladiata</name>
    <name type="common">Sword bean</name>
    <name type="synonym">Dolichos gladiatus</name>
    <dbReference type="NCBI Taxonomy" id="3824"/>
    <lineage>
        <taxon>Eukaryota</taxon>
        <taxon>Viridiplantae</taxon>
        <taxon>Streptophyta</taxon>
        <taxon>Embryophyta</taxon>
        <taxon>Tracheophyta</taxon>
        <taxon>Spermatophyta</taxon>
        <taxon>Magnoliopsida</taxon>
        <taxon>eudicotyledons</taxon>
        <taxon>Gunneridae</taxon>
        <taxon>Pentapetalae</taxon>
        <taxon>rosids</taxon>
        <taxon>fabids</taxon>
        <taxon>Fabales</taxon>
        <taxon>Fabaceae</taxon>
        <taxon>Papilionoideae</taxon>
        <taxon>50 kb inversion clade</taxon>
        <taxon>NPAAA clade</taxon>
        <taxon>indigoferoid/millettioid clade</taxon>
        <taxon>Phaseoleae</taxon>
        <taxon>Canavalia</taxon>
    </lineage>
</organism>
<name>A0AAN9LUZ3_CANGL</name>
<protein>
    <submittedName>
        <fullName evidence="1">Uncharacterized protein</fullName>
    </submittedName>
</protein>
<evidence type="ECO:0000313" key="2">
    <source>
        <dbReference type="Proteomes" id="UP001367508"/>
    </source>
</evidence>
<proteinExistence type="predicted"/>
<keyword evidence="2" id="KW-1185">Reference proteome</keyword>
<sequence>MIYYGDKKPRWIILYQCSVFCSSGWELLCGNLCTCNHPGIRTNITASSQHQQQKSKTTRTRKALSDILCEIIRRGTECPTLYTKLNKNPHFSKRKSKTLGDRLCLCPKRLA</sequence>
<dbReference type="Proteomes" id="UP001367508">
    <property type="component" value="Unassembled WGS sequence"/>
</dbReference>
<dbReference type="EMBL" id="JAYMYQ010000004">
    <property type="protein sequence ID" value="KAK7340103.1"/>
    <property type="molecule type" value="Genomic_DNA"/>
</dbReference>
<accession>A0AAN9LUZ3</accession>
<reference evidence="1 2" key="1">
    <citation type="submission" date="2024-01" db="EMBL/GenBank/DDBJ databases">
        <title>The genomes of 5 underutilized Papilionoideae crops provide insights into root nodulation and disease resistanc.</title>
        <authorList>
            <person name="Jiang F."/>
        </authorList>
    </citation>
    <scope>NUCLEOTIDE SEQUENCE [LARGE SCALE GENOMIC DNA]</scope>
    <source>
        <strain evidence="1">LVBAO_FW01</strain>
        <tissue evidence="1">Leaves</tissue>
    </source>
</reference>
<dbReference type="AlphaFoldDB" id="A0AAN9LUZ3"/>
<comment type="caution">
    <text evidence="1">The sequence shown here is derived from an EMBL/GenBank/DDBJ whole genome shotgun (WGS) entry which is preliminary data.</text>
</comment>